<gene>
    <name evidence="12" type="ORF">EM6_2938</name>
</gene>
<dbReference type="InterPro" id="IPR016454">
    <property type="entry name" value="Cysteine_dSase"/>
</dbReference>
<accession>A0A3G9G6I8</accession>
<dbReference type="GO" id="GO:0051536">
    <property type="term" value="F:iron-sulfur cluster binding"/>
    <property type="evidence" value="ECO:0007669"/>
    <property type="project" value="UniProtKB-KW"/>
</dbReference>
<dbReference type="AlphaFoldDB" id="A0A3G9G6I8"/>
<organism evidence="12 13">
    <name type="scientific">Asticcacaulis excentricus</name>
    <dbReference type="NCBI Taxonomy" id="78587"/>
    <lineage>
        <taxon>Bacteria</taxon>
        <taxon>Pseudomonadati</taxon>
        <taxon>Pseudomonadota</taxon>
        <taxon>Alphaproteobacteria</taxon>
        <taxon>Caulobacterales</taxon>
        <taxon>Caulobacteraceae</taxon>
        <taxon>Asticcacaulis</taxon>
    </lineage>
</organism>
<comment type="catalytic activity">
    <reaction evidence="10">
        <text>(sulfur carrier)-H + L-cysteine = (sulfur carrier)-SH + L-alanine</text>
        <dbReference type="Rhea" id="RHEA:43892"/>
        <dbReference type="Rhea" id="RHEA-COMP:14737"/>
        <dbReference type="Rhea" id="RHEA-COMP:14739"/>
        <dbReference type="ChEBI" id="CHEBI:29917"/>
        <dbReference type="ChEBI" id="CHEBI:35235"/>
        <dbReference type="ChEBI" id="CHEBI:57972"/>
        <dbReference type="ChEBI" id="CHEBI:64428"/>
        <dbReference type="EC" id="2.8.1.7"/>
    </reaction>
</comment>
<dbReference type="InterPro" id="IPR015422">
    <property type="entry name" value="PyrdxlP-dep_Trfase_small"/>
</dbReference>
<dbReference type="Gene3D" id="3.90.1150.10">
    <property type="entry name" value="Aspartate Aminotransferase, domain 1"/>
    <property type="match status" value="1"/>
</dbReference>
<dbReference type="RefSeq" id="WP_126423899.1">
    <property type="nucleotide sequence ID" value="NZ_AP018828.1"/>
</dbReference>
<keyword evidence="7" id="KW-0663">Pyridoxal phosphate</keyword>
<dbReference type="Proteomes" id="UP000278756">
    <property type="component" value="Chromosome 2"/>
</dbReference>
<evidence type="ECO:0000256" key="7">
    <source>
        <dbReference type="ARBA" id="ARBA00022898"/>
    </source>
</evidence>
<evidence type="ECO:0000259" key="11">
    <source>
        <dbReference type="Pfam" id="PF00266"/>
    </source>
</evidence>
<dbReference type="Pfam" id="PF00266">
    <property type="entry name" value="Aminotran_5"/>
    <property type="match status" value="1"/>
</dbReference>
<feature type="domain" description="Aminotransferase class V" evidence="11">
    <location>
        <begin position="7"/>
        <end position="349"/>
    </location>
</feature>
<dbReference type="OrthoDB" id="9808002at2"/>
<evidence type="ECO:0000313" key="12">
    <source>
        <dbReference type="EMBL" id="BBF82306.1"/>
    </source>
</evidence>
<keyword evidence="9" id="KW-0411">Iron-sulfur</keyword>
<sequence>MADAPLYLDHAATSPIRPQVREAMLRAWEIGANASSVHALGRKAKLWLEEARNAVLAFVNGVGPARLVFTSGGTEANQLALSQSRGFDRLIVSAGEHDSVYKAAESYGLPVAYAPLLRSGVVDLQALSQLLNAGGKPFVAIMWVNNETGVINPIREIADQVHAAGGWLHVDAVQAAGKVEIDFDALGADSLSLAAHKIGGPQGVGALIYSADRDIRAAITGGGQEFGHRAGTENIAGIAGFAEATRHARPMTDAAQAEAEAALKALGATIVGEEAPRAPGITCFTVPDWTAQLQLIHMDMAGVCVSSGSACSSGKVKSSRVLEAMGLTDVADKALRVSSGWTTSAADWQQFIEVWSTGYAKHHARQAGRVKESA</sequence>
<keyword evidence="8" id="KW-0408">Iron</keyword>
<dbReference type="GO" id="GO:0031071">
    <property type="term" value="F:cysteine desulfurase activity"/>
    <property type="evidence" value="ECO:0007669"/>
    <property type="project" value="UniProtKB-EC"/>
</dbReference>
<proteinExistence type="inferred from homology"/>
<reference evidence="13" key="1">
    <citation type="journal article" date="2017" name="Biotechnol. Biofuels">
        <title>Evaluation of environmental bacterial communities as a factor affecting the growth of duckweed Lemna minor.</title>
        <authorList>
            <person name="Ishizawa H."/>
            <person name="Kuroda M."/>
            <person name="Morikawa M."/>
            <person name="Ike M."/>
        </authorList>
    </citation>
    <scope>NUCLEOTIDE SEQUENCE [LARGE SCALE GENOMIC DNA]</scope>
    <source>
        <strain evidence="13">M6</strain>
    </source>
</reference>
<comment type="cofactor">
    <cofactor evidence="1">
        <name>pyridoxal 5'-phosphate</name>
        <dbReference type="ChEBI" id="CHEBI:597326"/>
    </cofactor>
</comment>
<comment type="similarity">
    <text evidence="3">Belongs to the class-V pyridoxal-phosphate-dependent aminotransferase family. NifS/IscS subfamily.</text>
</comment>
<evidence type="ECO:0000256" key="10">
    <source>
        <dbReference type="ARBA" id="ARBA00050776"/>
    </source>
</evidence>
<dbReference type="InterPro" id="IPR015424">
    <property type="entry name" value="PyrdxlP-dep_Trfase"/>
</dbReference>
<dbReference type="EMBL" id="AP018828">
    <property type="protein sequence ID" value="BBF82306.1"/>
    <property type="molecule type" value="Genomic_DNA"/>
</dbReference>
<evidence type="ECO:0000256" key="1">
    <source>
        <dbReference type="ARBA" id="ARBA00001933"/>
    </source>
</evidence>
<dbReference type="PANTHER" id="PTHR11601:SF34">
    <property type="entry name" value="CYSTEINE DESULFURASE"/>
    <property type="match status" value="1"/>
</dbReference>
<evidence type="ECO:0000256" key="4">
    <source>
        <dbReference type="ARBA" id="ARBA00013558"/>
    </source>
</evidence>
<dbReference type="InterPro" id="IPR000192">
    <property type="entry name" value="Aminotrans_V_dom"/>
</dbReference>
<evidence type="ECO:0000256" key="6">
    <source>
        <dbReference type="ARBA" id="ARBA00022723"/>
    </source>
</evidence>
<dbReference type="GO" id="GO:0046872">
    <property type="term" value="F:metal ion binding"/>
    <property type="evidence" value="ECO:0007669"/>
    <property type="project" value="UniProtKB-KW"/>
</dbReference>
<name>A0A3G9G6I8_9CAUL</name>
<dbReference type="InterPro" id="IPR015421">
    <property type="entry name" value="PyrdxlP-dep_Trfase_major"/>
</dbReference>
<evidence type="ECO:0000256" key="2">
    <source>
        <dbReference type="ARBA" id="ARBA00003120"/>
    </source>
</evidence>
<evidence type="ECO:0000256" key="9">
    <source>
        <dbReference type="ARBA" id="ARBA00023014"/>
    </source>
</evidence>
<dbReference type="PANTHER" id="PTHR11601">
    <property type="entry name" value="CYSTEINE DESULFURYLASE FAMILY MEMBER"/>
    <property type="match status" value="1"/>
</dbReference>
<dbReference type="Gene3D" id="3.40.640.10">
    <property type="entry name" value="Type I PLP-dependent aspartate aminotransferase-like (Major domain)"/>
    <property type="match status" value="1"/>
</dbReference>
<dbReference type="Gene3D" id="1.10.260.50">
    <property type="match status" value="1"/>
</dbReference>
<evidence type="ECO:0000256" key="8">
    <source>
        <dbReference type="ARBA" id="ARBA00023004"/>
    </source>
</evidence>
<evidence type="ECO:0000256" key="5">
    <source>
        <dbReference type="ARBA" id="ARBA00022679"/>
    </source>
</evidence>
<keyword evidence="6" id="KW-0479">Metal-binding</keyword>
<keyword evidence="5 12" id="KW-0808">Transferase</keyword>
<evidence type="ECO:0000313" key="13">
    <source>
        <dbReference type="Proteomes" id="UP000278756"/>
    </source>
</evidence>
<dbReference type="PIRSF" id="PIRSF005572">
    <property type="entry name" value="NifS"/>
    <property type="match status" value="1"/>
</dbReference>
<comment type="function">
    <text evidence="2">Catalyzes the removal of elemental sulfur atoms from cysteine to produce alanine. Seems to participate in the biosynthesis of the nitrogenase metalloclusters by providing the inorganic sulfur required for the Fe-S core formation.</text>
</comment>
<protein>
    <recommendedName>
        <fullName evidence="4">Cysteine desulfurase</fullName>
    </recommendedName>
</protein>
<evidence type="ECO:0000256" key="3">
    <source>
        <dbReference type="ARBA" id="ARBA00006490"/>
    </source>
</evidence>
<reference evidence="13" key="2">
    <citation type="journal article" date="2017" name="Plant Physiol. Biochem.">
        <title>Differential oxidative and antioxidative response of duckweed Lemna minor toward plant growth promoting/inhibiting bacteria.</title>
        <authorList>
            <person name="Ishizawa H."/>
            <person name="Kuroda M."/>
            <person name="Morikawa M."/>
            <person name="Ike M."/>
        </authorList>
    </citation>
    <scope>NUCLEOTIDE SEQUENCE [LARGE SCALE GENOMIC DNA]</scope>
    <source>
        <strain evidence="13">M6</strain>
    </source>
</reference>
<dbReference type="SUPFAM" id="SSF53383">
    <property type="entry name" value="PLP-dependent transferases"/>
    <property type="match status" value="1"/>
</dbReference>